<dbReference type="RefSeq" id="WP_346786290.1">
    <property type="nucleotide sequence ID" value="NZ_JBDLBR010000015.1"/>
</dbReference>
<keyword evidence="2" id="KW-1185">Reference proteome</keyword>
<organism evidence="1 2">
    <name type="scientific">Aurantiacibacter flavus</name>
    <dbReference type="NCBI Taxonomy" id="3145232"/>
    <lineage>
        <taxon>Bacteria</taxon>
        <taxon>Pseudomonadati</taxon>
        <taxon>Pseudomonadota</taxon>
        <taxon>Alphaproteobacteria</taxon>
        <taxon>Sphingomonadales</taxon>
        <taxon>Erythrobacteraceae</taxon>
        <taxon>Aurantiacibacter</taxon>
    </lineage>
</organism>
<dbReference type="Proteomes" id="UP001484535">
    <property type="component" value="Unassembled WGS sequence"/>
</dbReference>
<protein>
    <submittedName>
        <fullName evidence="1">Uncharacterized protein</fullName>
    </submittedName>
</protein>
<reference evidence="1 2" key="1">
    <citation type="submission" date="2024-05" db="EMBL/GenBank/DDBJ databases">
        <authorList>
            <person name="Park S."/>
        </authorList>
    </citation>
    <scope>NUCLEOTIDE SEQUENCE [LARGE SCALE GENOMIC DNA]</scope>
    <source>
        <strain evidence="1 2">DGU5</strain>
    </source>
</reference>
<comment type="caution">
    <text evidence="1">The sequence shown here is derived from an EMBL/GenBank/DDBJ whole genome shotgun (WGS) entry which is preliminary data.</text>
</comment>
<accession>A0ABV0D1U0</accession>
<dbReference type="EMBL" id="JBDLBR010000015">
    <property type="protein sequence ID" value="MEN7538826.1"/>
    <property type="molecule type" value="Genomic_DNA"/>
</dbReference>
<gene>
    <name evidence="1" type="ORF">ABDJ38_16780</name>
</gene>
<proteinExistence type="predicted"/>
<evidence type="ECO:0000313" key="2">
    <source>
        <dbReference type="Proteomes" id="UP001484535"/>
    </source>
</evidence>
<sequence length="247" mass="27671">MSRFYEPAIPFEGLRVTRVNGMEVAGEADFFRTMTVAGVLPREQNQVDITVSDGRTFSQTVCIEARGPDGIYREVSALDLPVMRYILSINLVAKYASDSFDVRPNGQFINIHFDRDPNDRIPARITQSFAINDQRNPVNIIRGIEPQHEDAIRRVLEQSSRTVNFVDSESGGERHAIIFHRWARVTSFGEAARMFIDDAKQEWISVLEAQSALLGAQTEQEAQRICRGSGPIDPVVAFVVCGTPMPD</sequence>
<evidence type="ECO:0000313" key="1">
    <source>
        <dbReference type="EMBL" id="MEN7538826.1"/>
    </source>
</evidence>
<name>A0ABV0D1U0_9SPHN</name>